<evidence type="ECO:0000313" key="4">
    <source>
        <dbReference type="Proteomes" id="UP000509594"/>
    </source>
</evidence>
<accession>A0A7D5EEU8</accession>
<keyword evidence="4" id="KW-1185">Reference proteome</keyword>
<gene>
    <name evidence="3" type="ORF">HWN40_08170</name>
</gene>
<name>A0A7D5EEU8_9EURY</name>
<dbReference type="AlphaFoldDB" id="A0A7D5EEU8"/>
<reference evidence="3 4" key="1">
    <citation type="submission" date="2020-06" db="EMBL/GenBank/DDBJ databases">
        <title>Methanolobus halotolerans sp. nov., isolated from a saline lake Tus in Siberia.</title>
        <authorList>
            <person name="Shen Y."/>
            <person name="Chen S.-C."/>
            <person name="Lai M.-C."/>
            <person name="Huang H.-H."/>
            <person name="Chiu H.-H."/>
            <person name="Tang S.-L."/>
            <person name="Rogozin D.Y."/>
            <person name="Degermendzhy A.G."/>
        </authorList>
    </citation>
    <scope>NUCLEOTIDE SEQUENCE [LARGE SCALE GENOMIC DNA]</scope>
    <source>
        <strain evidence="3 4">DSM 21339</strain>
    </source>
</reference>
<dbReference type="NCBIfam" id="TIGR03024">
    <property type="entry name" value="arch_PEF_CTERM"/>
    <property type="match status" value="1"/>
</dbReference>
<keyword evidence="1" id="KW-0472">Membrane</keyword>
<dbReference type="Proteomes" id="UP000509594">
    <property type="component" value="Chromosome"/>
</dbReference>
<dbReference type="OrthoDB" id="125287at2157"/>
<dbReference type="KEGG" id="mzi:HWN40_08170"/>
<feature type="transmembrane region" description="Helical" evidence="1">
    <location>
        <begin position="192"/>
        <end position="209"/>
    </location>
</feature>
<dbReference type="InterPro" id="IPR017474">
    <property type="entry name" value="PEF_CTERM_C"/>
</dbReference>
<dbReference type="EMBL" id="CP058215">
    <property type="protein sequence ID" value="QLC50216.1"/>
    <property type="molecule type" value="Genomic_DNA"/>
</dbReference>
<dbReference type="RefSeq" id="WP_176965272.1">
    <property type="nucleotide sequence ID" value="NZ_CP058215.1"/>
</dbReference>
<organism evidence="3 4">
    <name type="scientific">Methanolobus zinderi</name>
    <dbReference type="NCBI Taxonomy" id="536044"/>
    <lineage>
        <taxon>Archaea</taxon>
        <taxon>Methanobacteriati</taxon>
        <taxon>Methanobacteriota</taxon>
        <taxon>Stenosarchaea group</taxon>
        <taxon>Methanomicrobia</taxon>
        <taxon>Methanosarcinales</taxon>
        <taxon>Methanosarcinaceae</taxon>
        <taxon>Methanolobus</taxon>
    </lineage>
</organism>
<dbReference type="Pfam" id="PF26596">
    <property type="entry name" value="PEF-CTERM_ARCH"/>
    <property type="match status" value="1"/>
</dbReference>
<evidence type="ECO:0000259" key="2">
    <source>
        <dbReference type="Pfam" id="PF26596"/>
    </source>
</evidence>
<feature type="domain" description="PEF-CTERM protein sorting" evidence="2">
    <location>
        <begin position="189"/>
        <end position="211"/>
    </location>
</feature>
<keyword evidence="1" id="KW-1133">Transmembrane helix</keyword>
<sequence>MKKICYVLKLTVALLVVGLLVSSAGAVEYKSVEFPEGDSSFADEVISYDLRGGATGGDPGNALSSPDNEYVALGSGGSVTLKFTNNLLIASGDDNPDLCIFEYGSSSKEKVEVFISKDNENWIKVGEANKKTLIDIDTVSDVNINTGYTYVRLVDMGSTRSGKSYEGADIDAVGAISSAMPAENLPESIPEFPTIAIPVLVIVGLAFVVRRNR</sequence>
<evidence type="ECO:0000313" key="3">
    <source>
        <dbReference type="EMBL" id="QLC50216.1"/>
    </source>
</evidence>
<protein>
    <submittedName>
        <fullName evidence="3">PEF-CTERM sorting domain-containing protein</fullName>
    </submittedName>
</protein>
<evidence type="ECO:0000256" key="1">
    <source>
        <dbReference type="SAM" id="Phobius"/>
    </source>
</evidence>
<keyword evidence="1" id="KW-0812">Transmembrane</keyword>
<proteinExistence type="predicted"/>
<dbReference type="GeneID" id="55821643"/>